<comment type="caution">
    <text evidence="3">The sequence shown here is derived from an EMBL/GenBank/DDBJ whole genome shotgun (WGS) entry which is preliminary data.</text>
</comment>
<dbReference type="PANTHER" id="PTHR11712:SF336">
    <property type="entry name" value="3-OXOACYL-[ACYL-CARRIER-PROTEIN] SYNTHASE, MITOCHONDRIAL"/>
    <property type="match status" value="1"/>
</dbReference>
<dbReference type="Gene3D" id="3.40.47.10">
    <property type="match status" value="1"/>
</dbReference>
<dbReference type="AlphaFoldDB" id="R6THI5"/>
<dbReference type="SUPFAM" id="SSF53901">
    <property type="entry name" value="Thiolase-like"/>
    <property type="match status" value="1"/>
</dbReference>
<sequence>MSRRVVVTGLGAVTPIGNNVDDFWTSVKAGKIGFDHITKFDTTDYKCHIAAELKDFNPQDFMDRKAAKRMEPFSQYAVAAAKQAIDDSGLDIEKEDPYMVGCAIGSGIGSLQAMERETQKLYEKGPNRVNPLLVPLMICNMAAGNVSIQFGLKGKSERFPSSSAARERVSMM</sequence>
<dbReference type="InterPro" id="IPR014030">
    <property type="entry name" value="Ketoacyl_synth_N"/>
</dbReference>
<dbReference type="GO" id="GO:0004315">
    <property type="term" value="F:3-oxoacyl-[acyl-carrier-protein] synthase activity"/>
    <property type="evidence" value="ECO:0007669"/>
    <property type="project" value="TreeGrafter"/>
</dbReference>
<accession>R6THI5</accession>
<reference evidence="3" key="1">
    <citation type="submission" date="2012-11" db="EMBL/GenBank/DDBJ databases">
        <title>Dependencies among metagenomic species, viruses, plasmids and units of genetic variation.</title>
        <authorList>
            <person name="Nielsen H.B."/>
            <person name="Almeida M."/>
            <person name="Juncker A.S."/>
            <person name="Rasmussen S."/>
            <person name="Li J."/>
            <person name="Sunagawa S."/>
            <person name="Plichta D."/>
            <person name="Gautier L."/>
            <person name="Le Chatelier E."/>
            <person name="Peletier E."/>
            <person name="Bonde I."/>
            <person name="Nielsen T."/>
            <person name="Manichanh C."/>
            <person name="Arumugam M."/>
            <person name="Batto J."/>
            <person name="Santos M.B.Q.D."/>
            <person name="Blom N."/>
            <person name="Borruel N."/>
            <person name="Burgdorf K.S."/>
            <person name="Boumezbeur F."/>
            <person name="Casellas F."/>
            <person name="Dore J."/>
            <person name="Guarner F."/>
            <person name="Hansen T."/>
            <person name="Hildebrand F."/>
            <person name="Kaas R.S."/>
            <person name="Kennedy S."/>
            <person name="Kristiansen K."/>
            <person name="Kultima J.R."/>
            <person name="Leonard P."/>
            <person name="Levenez F."/>
            <person name="Lund O."/>
            <person name="Moumen B."/>
            <person name="Le Paslier D."/>
            <person name="Pons N."/>
            <person name="Pedersen O."/>
            <person name="Prifti E."/>
            <person name="Qin J."/>
            <person name="Raes J."/>
            <person name="Tap J."/>
            <person name="Tims S."/>
            <person name="Ussery D.W."/>
            <person name="Yamada T."/>
            <person name="MetaHit consortium"/>
            <person name="Renault P."/>
            <person name="Sicheritz-Ponten T."/>
            <person name="Bork P."/>
            <person name="Wang J."/>
            <person name="Brunak S."/>
            <person name="Ehrlich S.D."/>
        </authorList>
    </citation>
    <scope>NUCLEOTIDE SEQUENCE [LARGE SCALE GENOMIC DNA]</scope>
</reference>
<dbReference type="GO" id="GO:0005829">
    <property type="term" value="C:cytosol"/>
    <property type="evidence" value="ECO:0007669"/>
    <property type="project" value="TreeGrafter"/>
</dbReference>
<dbReference type="PANTHER" id="PTHR11712">
    <property type="entry name" value="POLYKETIDE SYNTHASE-RELATED"/>
    <property type="match status" value="1"/>
</dbReference>
<dbReference type="Pfam" id="PF00109">
    <property type="entry name" value="ketoacyl-synt"/>
    <property type="match status" value="1"/>
</dbReference>
<evidence type="ECO:0000259" key="2">
    <source>
        <dbReference type="Pfam" id="PF00109"/>
    </source>
</evidence>
<dbReference type="InterPro" id="IPR016039">
    <property type="entry name" value="Thiolase-like"/>
</dbReference>
<protein>
    <submittedName>
        <fullName evidence="3">3-oxoacyl-[acyl-carrier-protein] synthase 2</fullName>
    </submittedName>
</protein>
<proteinExistence type="predicted"/>
<dbReference type="GO" id="GO:0006633">
    <property type="term" value="P:fatty acid biosynthetic process"/>
    <property type="evidence" value="ECO:0007669"/>
    <property type="project" value="TreeGrafter"/>
</dbReference>
<gene>
    <name evidence="3" type="ORF">BN626_02269</name>
</gene>
<keyword evidence="1" id="KW-0808">Transferase</keyword>
<dbReference type="Proteomes" id="UP000018162">
    <property type="component" value="Unassembled WGS sequence"/>
</dbReference>
<dbReference type="EMBL" id="CBFV010000007">
    <property type="protein sequence ID" value="CDC69149.1"/>
    <property type="molecule type" value="Genomic_DNA"/>
</dbReference>
<evidence type="ECO:0000313" key="3">
    <source>
        <dbReference type="EMBL" id="CDC69149.1"/>
    </source>
</evidence>
<evidence type="ECO:0000256" key="1">
    <source>
        <dbReference type="ARBA" id="ARBA00022679"/>
    </source>
</evidence>
<organism evidence="3 4">
    <name type="scientific">Agathobacter rectalis CAG:36</name>
    <dbReference type="NCBI Taxonomy" id="1263079"/>
    <lineage>
        <taxon>Bacteria</taxon>
        <taxon>Bacillati</taxon>
        <taxon>Bacillota</taxon>
        <taxon>Clostridia</taxon>
        <taxon>Lachnospirales</taxon>
        <taxon>Lachnospiraceae</taxon>
        <taxon>Agathobacter</taxon>
    </lineage>
</organism>
<dbReference type="InterPro" id="IPR000794">
    <property type="entry name" value="Beta-ketoacyl_synthase"/>
</dbReference>
<feature type="domain" description="Beta-ketoacyl synthase-like N-terminal" evidence="2">
    <location>
        <begin position="3"/>
        <end position="156"/>
    </location>
</feature>
<name>R6THI5_9FIRM</name>
<evidence type="ECO:0000313" key="4">
    <source>
        <dbReference type="Proteomes" id="UP000018162"/>
    </source>
</evidence>